<evidence type="ECO:0000313" key="2">
    <source>
        <dbReference type="EMBL" id="VDM40074.1"/>
    </source>
</evidence>
<accession>A0A183UJT3</accession>
<gene>
    <name evidence="2" type="ORF">TCNE_LOCUS8753</name>
</gene>
<name>A0A183UJT3_TOXCA</name>
<evidence type="ECO:0000313" key="4">
    <source>
        <dbReference type="WBParaSite" id="TCNE_0000875301-mRNA-1"/>
    </source>
</evidence>
<dbReference type="WBParaSite" id="TCNE_0000875301-mRNA-1">
    <property type="protein sequence ID" value="TCNE_0000875301-mRNA-1"/>
    <property type="gene ID" value="TCNE_0000875301"/>
</dbReference>
<organism evidence="3 4">
    <name type="scientific">Toxocara canis</name>
    <name type="common">Canine roundworm</name>
    <dbReference type="NCBI Taxonomy" id="6265"/>
    <lineage>
        <taxon>Eukaryota</taxon>
        <taxon>Metazoa</taxon>
        <taxon>Ecdysozoa</taxon>
        <taxon>Nematoda</taxon>
        <taxon>Chromadorea</taxon>
        <taxon>Rhabditida</taxon>
        <taxon>Spirurina</taxon>
        <taxon>Ascaridomorpha</taxon>
        <taxon>Ascaridoidea</taxon>
        <taxon>Toxocaridae</taxon>
        <taxon>Toxocara</taxon>
    </lineage>
</organism>
<protein>
    <submittedName>
        <fullName evidence="4">DNA helicase</fullName>
    </submittedName>
</protein>
<evidence type="ECO:0000256" key="1">
    <source>
        <dbReference type="SAM" id="MobiDB-lite"/>
    </source>
</evidence>
<dbReference type="AlphaFoldDB" id="A0A183UJT3"/>
<reference evidence="2 3" key="2">
    <citation type="submission" date="2018-11" db="EMBL/GenBank/DDBJ databases">
        <authorList>
            <consortium name="Pathogen Informatics"/>
        </authorList>
    </citation>
    <scope>NUCLEOTIDE SEQUENCE [LARGE SCALE GENOMIC DNA]</scope>
</reference>
<evidence type="ECO:0000313" key="3">
    <source>
        <dbReference type="Proteomes" id="UP000050794"/>
    </source>
</evidence>
<dbReference type="PANTHER" id="PTHR37962:SF2">
    <property type="entry name" value="MALE STERILE (3) 76CA"/>
    <property type="match status" value="1"/>
</dbReference>
<reference evidence="4" key="1">
    <citation type="submission" date="2016-06" db="UniProtKB">
        <authorList>
            <consortium name="WormBaseParasite"/>
        </authorList>
    </citation>
    <scope>IDENTIFICATION</scope>
</reference>
<sequence length="235" mass="26166">MCIGRSDPSDRLPQRAGRDVDGSSQLTELQKRFVPAISGRREQLSQSRIAGRKKPSSACTIIAVKLAEAIYRQGLHVAPIFESSSSFLAHSPRKDDLMESTSTVPFCSSELTNAFLNAIIEGNEIHSKLTQYRRKKEDPQSDTFTIPRALQGCGNVFKEIQYVSVRGRLIDNIGPFLVGPIKSNTLADHQQIFMLLIAYERAILLLYDRENDTVGLMDSHAHLNSYLSDGGERTL</sequence>
<dbReference type="EMBL" id="UYWY01019989">
    <property type="protein sequence ID" value="VDM40074.1"/>
    <property type="molecule type" value="Genomic_DNA"/>
</dbReference>
<feature type="region of interest" description="Disordered" evidence="1">
    <location>
        <begin position="1"/>
        <end position="23"/>
    </location>
</feature>
<dbReference type="PANTHER" id="PTHR37962">
    <property type="entry name" value="MALE STERILE (3) 76CA"/>
    <property type="match status" value="1"/>
</dbReference>
<keyword evidence="3" id="KW-1185">Reference proteome</keyword>
<proteinExistence type="predicted"/>
<feature type="compositionally biased region" description="Basic and acidic residues" evidence="1">
    <location>
        <begin position="7"/>
        <end position="21"/>
    </location>
</feature>
<dbReference type="Proteomes" id="UP000050794">
    <property type="component" value="Unassembled WGS sequence"/>
</dbReference>